<gene>
    <name evidence="1" type="ORF">KAM621c_54140</name>
</gene>
<protein>
    <submittedName>
        <fullName evidence="1">Uncharacterized protein</fullName>
    </submittedName>
</protein>
<dbReference type="Proteomes" id="UP001058317">
    <property type="component" value="Plasmid pKAM621_3"/>
</dbReference>
<sequence length="62" mass="6729">MTTIYVGLNEDGTVILWYLGTMDPGDGPWGTAVPVQSSDQIYHEYYAYLISQGMAAGAVEPD</sequence>
<name>A0AAD1L7N4_CITBR</name>
<evidence type="ECO:0000313" key="1">
    <source>
        <dbReference type="EMBL" id="BDO00310.1"/>
    </source>
</evidence>
<keyword evidence="1" id="KW-0614">Plasmid</keyword>
<evidence type="ECO:0000313" key="2">
    <source>
        <dbReference type="Proteomes" id="UP001058317"/>
    </source>
</evidence>
<accession>A0AAD1L7N4</accession>
<proteinExistence type="predicted"/>
<dbReference type="AlphaFoldDB" id="A0AAD1L7N4"/>
<dbReference type="EMBL" id="AP026385">
    <property type="protein sequence ID" value="BDO00310.1"/>
    <property type="molecule type" value="Genomic_DNA"/>
</dbReference>
<organism evidence="1 2">
    <name type="scientific">Citrobacter braakii</name>
    <dbReference type="NCBI Taxonomy" id="57706"/>
    <lineage>
        <taxon>Bacteria</taxon>
        <taxon>Pseudomonadati</taxon>
        <taxon>Pseudomonadota</taxon>
        <taxon>Gammaproteobacteria</taxon>
        <taxon>Enterobacterales</taxon>
        <taxon>Enterobacteriaceae</taxon>
        <taxon>Citrobacter</taxon>
        <taxon>Citrobacter freundii complex</taxon>
    </lineage>
</organism>
<reference evidence="1" key="1">
    <citation type="submission" date="2022-07" db="EMBL/GenBank/DDBJ databases">
        <title>Complete genome sequence of carbapenem-resistant Citrobacter spp. in Japan.</title>
        <authorList>
            <person name="Maehana S."/>
            <person name="Suzuki M."/>
            <person name="Kitasato H."/>
        </authorList>
    </citation>
    <scope>NUCLEOTIDE SEQUENCE</scope>
    <source>
        <strain evidence="1">KAM621</strain>
        <plasmid evidence="1">pKAM621_3</plasmid>
    </source>
</reference>
<geneLocation type="plasmid" evidence="1 2">
    <name>pKAM621_3</name>
</geneLocation>
<dbReference type="RefSeq" id="WP_181533366.1">
    <property type="nucleotide sequence ID" value="NZ_AP026385.1"/>
</dbReference>